<name>A0A0P6VQX1_9HYPH</name>
<evidence type="ECO:0000313" key="7">
    <source>
        <dbReference type="Proteomes" id="UP000048984"/>
    </source>
</evidence>
<comment type="similarity">
    <text evidence="1">Belongs to the LysR transcriptional regulatory family.</text>
</comment>
<dbReference type="InterPro" id="IPR005119">
    <property type="entry name" value="LysR_subst-bd"/>
</dbReference>
<gene>
    <name evidence="6" type="ORF">ABB55_12505</name>
</gene>
<comment type="caution">
    <text evidence="6">The sequence shown here is derived from an EMBL/GenBank/DDBJ whole genome shotgun (WGS) entry which is preliminary data.</text>
</comment>
<dbReference type="Pfam" id="PF00126">
    <property type="entry name" value="HTH_1"/>
    <property type="match status" value="1"/>
</dbReference>
<dbReference type="SUPFAM" id="SSF53850">
    <property type="entry name" value="Periplasmic binding protein-like II"/>
    <property type="match status" value="1"/>
</dbReference>
<dbReference type="Proteomes" id="UP000048984">
    <property type="component" value="Unassembled WGS sequence"/>
</dbReference>
<evidence type="ECO:0000256" key="3">
    <source>
        <dbReference type="ARBA" id="ARBA00023125"/>
    </source>
</evidence>
<evidence type="ECO:0000256" key="1">
    <source>
        <dbReference type="ARBA" id="ARBA00009437"/>
    </source>
</evidence>
<dbReference type="RefSeq" id="WP_054359099.1">
    <property type="nucleotide sequence ID" value="NZ_LJYW01000001.1"/>
</dbReference>
<evidence type="ECO:0000259" key="5">
    <source>
        <dbReference type="PROSITE" id="PS50931"/>
    </source>
</evidence>
<dbReference type="Pfam" id="PF03466">
    <property type="entry name" value="LysR_substrate"/>
    <property type="match status" value="1"/>
</dbReference>
<dbReference type="GO" id="GO:0003700">
    <property type="term" value="F:DNA-binding transcription factor activity"/>
    <property type="evidence" value="ECO:0007669"/>
    <property type="project" value="InterPro"/>
</dbReference>
<dbReference type="PROSITE" id="PS50931">
    <property type="entry name" value="HTH_LYSR"/>
    <property type="match status" value="1"/>
</dbReference>
<dbReference type="STRING" id="665126.ABB55_12505"/>
<organism evidence="6 7">
    <name type="scientific">Prosthecodimorpha hirschii</name>
    <dbReference type="NCBI Taxonomy" id="665126"/>
    <lineage>
        <taxon>Bacteria</taxon>
        <taxon>Pseudomonadati</taxon>
        <taxon>Pseudomonadota</taxon>
        <taxon>Alphaproteobacteria</taxon>
        <taxon>Hyphomicrobiales</taxon>
        <taxon>Ancalomicrobiaceae</taxon>
        <taxon>Prosthecodimorpha</taxon>
    </lineage>
</organism>
<dbReference type="FunFam" id="1.10.10.10:FF:000001">
    <property type="entry name" value="LysR family transcriptional regulator"/>
    <property type="match status" value="1"/>
</dbReference>
<dbReference type="CDD" id="cd08440">
    <property type="entry name" value="PBP2_LTTR_like_4"/>
    <property type="match status" value="1"/>
</dbReference>
<dbReference type="InterPro" id="IPR050950">
    <property type="entry name" value="HTH-type_LysR_regulators"/>
</dbReference>
<keyword evidence="7" id="KW-1185">Reference proteome</keyword>
<dbReference type="AlphaFoldDB" id="A0A0P6VQX1"/>
<proteinExistence type="inferred from homology"/>
<dbReference type="InterPro" id="IPR000847">
    <property type="entry name" value="LysR_HTH_N"/>
</dbReference>
<dbReference type="SUPFAM" id="SSF46785">
    <property type="entry name" value="Winged helix' DNA-binding domain"/>
    <property type="match status" value="1"/>
</dbReference>
<keyword evidence="3" id="KW-0238">DNA-binding</keyword>
<evidence type="ECO:0000256" key="2">
    <source>
        <dbReference type="ARBA" id="ARBA00023015"/>
    </source>
</evidence>
<protein>
    <recommendedName>
        <fullName evidence="5">HTH lysR-type domain-containing protein</fullName>
    </recommendedName>
</protein>
<dbReference type="InterPro" id="IPR036390">
    <property type="entry name" value="WH_DNA-bd_sf"/>
</dbReference>
<dbReference type="Gene3D" id="3.40.190.10">
    <property type="entry name" value="Periplasmic binding protein-like II"/>
    <property type="match status" value="2"/>
</dbReference>
<accession>A0A0P6VQX1</accession>
<dbReference type="Gene3D" id="1.10.10.10">
    <property type="entry name" value="Winged helix-like DNA-binding domain superfamily/Winged helix DNA-binding domain"/>
    <property type="match status" value="1"/>
</dbReference>
<sequence>MRIDFLGLHAFLAIAERGSFQQAAAHLNLSQTALSHRMRKLEDDLGVRLLARTTREVALTPAGLDLLPRVKATIEGLAASLEDLRGTGKARQERIAVGCLPTIAAGRLPAVLMRFRRAHPDVTVQVYDNSASEIARHVAEGTIEFGITLLAAHRWDFEVDLLAREPFVLVCRADHVFAARPTASWAELEGVPLIRISQQTGNRMMIDDALGSRREQLSWRYEVQHVATAIALVRAGLGMTVVPRLALDTLDRGDLHVMRLRNPGVTRQIGIVSRRAAPLSPLAEELRRYVVEEFSPNAADGDEDEPGGTAHT</sequence>
<evidence type="ECO:0000313" key="6">
    <source>
        <dbReference type="EMBL" id="KPL52936.1"/>
    </source>
</evidence>
<dbReference type="PRINTS" id="PR00039">
    <property type="entry name" value="HTHLYSR"/>
</dbReference>
<dbReference type="PANTHER" id="PTHR30419:SF8">
    <property type="entry name" value="NITROGEN ASSIMILATION TRANSCRIPTIONAL ACTIVATOR-RELATED"/>
    <property type="match status" value="1"/>
</dbReference>
<dbReference type="InterPro" id="IPR036388">
    <property type="entry name" value="WH-like_DNA-bd_sf"/>
</dbReference>
<dbReference type="GO" id="GO:0005829">
    <property type="term" value="C:cytosol"/>
    <property type="evidence" value="ECO:0007669"/>
    <property type="project" value="TreeGrafter"/>
</dbReference>
<reference evidence="6 7" key="2">
    <citation type="submission" date="2015-10" db="EMBL/GenBank/DDBJ databases">
        <title>Draft Genome Sequence of Prosthecomicrobium hirschii ATCC 27832.</title>
        <authorList>
            <person name="Daniel J."/>
            <person name="Givan S.A."/>
            <person name="Brun Y.V."/>
            <person name="Brown P.J."/>
        </authorList>
    </citation>
    <scope>NUCLEOTIDE SEQUENCE [LARGE SCALE GENOMIC DNA]</scope>
    <source>
        <strain evidence="6 7">16</strain>
    </source>
</reference>
<reference evidence="6 7" key="1">
    <citation type="submission" date="2015-09" db="EMBL/GenBank/DDBJ databases">
        <authorList>
            <person name="Jackson K.R."/>
            <person name="Lunt B.L."/>
            <person name="Fisher J.N.B."/>
            <person name="Gardner A.V."/>
            <person name="Bailey M.E."/>
            <person name="Deus L.M."/>
            <person name="Earl A.S."/>
            <person name="Gibby P.D."/>
            <person name="Hartmann K.A."/>
            <person name="Liu J.E."/>
            <person name="Manci A.M."/>
            <person name="Nielsen D.A."/>
            <person name="Solomon M.B."/>
            <person name="Breakwell D.P."/>
            <person name="Burnett S.H."/>
            <person name="Grose J.H."/>
        </authorList>
    </citation>
    <scope>NUCLEOTIDE SEQUENCE [LARGE SCALE GENOMIC DNA]</scope>
    <source>
        <strain evidence="6 7">16</strain>
    </source>
</reference>
<keyword evidence="4" id="KW-0804">Transcription</keyword>
<feature type="domain" description="HTH lysR-type" evidence="5">
    <location>
        <begin position="1"/>
        <end position="60"/>
    </location>
</feature>
<dbReference type="GO" id="GO:0003677">
    <property type="term" value="F:DNA binding"/>
    <property type="evidence" value="ECO:0007669"/>
    <property type="project" value="UniProtKB-KW"/>
</dbReference>
<dbReference type="EMBL" id="LJYW01000001">
    <property type="protein sequence ID" value="KPL52936.1"/>
    <property type="molecule type" value="Genomic_DNA"/>
</dbReference>
<keyword evidence="2" id="KW-0805">Transcription regulation</keyword>
<evidence type="ECO:0000256" key="4">
    <source>
        <dbReference type="ARBA" id="ARBA00023163"/>
    </source>
</evidence>
<dbReference type="PANTHER" id="PTHR30419">
    <property type="entry name" value="HTH-TYPE TRANSCRIPTIONAL REGULATOR YBHD"/>
    <property type="match status" value="1"/>
</dbReference>